<gene>
    <name evidence="3" type="ORF">LNKW23_00590</name>
</gene>
<keyword evidence="4" id="KW-1185">Reference proteome</keyword>
<name>A0ABQ6LCY3_9RHOB</name>
<dbReference type="EMBL" id="BSYI01000001">
    <property type="protein sequence ID" value="GMG80847.1"/>
    <property type="molecule type" value="Genomic_DNA"/>
</dbReference>
<feature type="coiled-coil region" evidence="1">
    <location>
        <begin position="255"/>
        <end position="296"/>
    </location>
</feature>
<comment type="caution">
    <text evidence="3">The sequence shown here is derived from an EMBL/GenBank/DDBJ whole genome shotgun (WGS) entry which is preliminary data.</text>
</comment>
<evidence type="ECO:0000256" key="1">
    <source>
        <dbReference type="SAM" id="Coils"/>
    </source>
</evidence>
<keyword evidence="2" id="KW-0472">Membrane</keyword>
<evidence type="ECO:0000313" key="3">
    <source>
        <dbReference type="EMBL" id="GMG80847.1"/>
    </source>
</evidence>
<accession>A0ABQ6LCY3</accession>
<dbReference type="Proteomes" id="UP001239909">
    <property type="component" value="Unassembled WGS sequence"/>
</dbReference>
<evidence type="ECO:0000313" key="4">
    <source>
        <dbReference type="Proteomes" id="UP001239909"/>
    </source>
</evidence>
<organism evidence="3 4">
    <name type="scientific">Paralimibaculum aggregatum</name>
    <dbReference type="NCBI Taxonomy" id="3036245"/>
    <lineage>
        <taxon>Bacteria</taxon>
        <taxon>Pseudomonadati</taxon>
        <taxon>Pseudomonadota</taxon>
        <taxon>Alphaproteobacteria</taxon>
        <taxon>Rhodobacterales</taxon>
        <taxon>Paracoccaceae</taxon>
        <taxon>Paralimibaculum</taxon>
    </lineage>
</organism>
<keyword evidence="2" id="KW-0812">Transmembrane</keyword>
<reference evidence="3 4" key="1">
    <citation type="submission" date="2023-04" db="EMBL/GenBank/DDBJ databases">
        <title>Marinoamorphus aggregata gen. nov., sp. Nov., isolate from tissue of brittle star Ophioplocus japonicus.</title>
        <authorList>
            <person name="Kawano K."/>
            <person name="Sawayama S."/>
            <person name="Nakagawa S."/>
        </authorList>
    </citation>
    <scope>NUCLEOTIDE SEQUENCE [LARGE SCALE GENOMIC DNA]</scope>
    <source>
        <strain evidence="3 4">NKW23</strain>
    </source>
</reference>
<sequence>MSAVMTNGVGDFLDAPITRRYLAEIVDDTETALTRAQRNIRSGALAQCKPGTLGTYKSDRAALEAASADFHDEWNRAINDEVETLDDFQDAYQTLLLALELLERENVAFTAVVTTDLGAKLAKYFGILILFSPLADRFARLRRDLDGIMSDLVRAKRAAKAKSAKAALAICIAGAAVALGPMSLGMTIGVALGTTAVGLVIDEVVGNGASGGALQNANKGAGAAAKILNANLKEPYKGVGTIVSGVAAVVATGDAAAAIVRKTRLEARAKKLEADYKALLKELKMLVAKVSVAQKEANAAHREALSKAGRFRSQTGARKGLFAGG</sequence>
<feature type="transmembrane region" description="Helical" evidence="2">
    <location>
        <begin position="166"/>
        <end position="192"/>
    </location>
</feature>
<dbReference type="RefSeq" id="WP_285669474.1">
    <property type="nucleotide sequence ID" value="NZ_BSYI01000001.1"/>
</dbReference>
<proteinExistence type="predicted"/>
<feature type="transmembrane region" description="Helical" evidence="2">
    <location>
        <begin position="238"/>
        <end position="260"/>
    </location>
</feature>
<keyword evidence="2" id="KW-1133">Transmembrane helix</keyword>
<keyword evidence="1" id="KW-0175">Coiled coil</keyword>
<evidence type="ECO:0000256" key="2">
    <source>
        <dbReference type="SAM" id="Phobius"/>
    </source>
</evidence>
<protein>
    <submittedName>
        <fullName evidence="3">Uncharacterized protein</fullName>
    </submittedName>
</protein>